<evidence type="ECO:0000313" key="2">
    <source>
        <dbReference type="Proteomes" id="UP000294881"/>
    </source>
</evidence>
<gene>
    <name evidence="1" type="ORF">EV666_12014</name>
</gene>
<comment type="caution">
    <text evidence="1">The sequence shown here is derived from an EMBL/GenBank/DDBJ whole genome shotgun (WGS) entry which is preliminary data.</text>
</comment>
<organism evidence="1 2">
    <name type="scientific">Camelimonas lactis</name>
    <dbReference type="NCBI Taxonomy" id="659006"/>
    <lineage>
        <taxon>Bacteria</taxon>
        <taxon>Pseudomonadati</taxon>
        <taxon>Pseudomonadota</taxon>
        <taxon>Alphaproteobacteria</taxon>
        <taxon>Hyphomicrobiales</taxon>
        <taxon>Chelatococcaceae</taxon>
        <taxon>Camelimonas</taxon>
    </lineage>
</organism>
<evidence type="ECO:0000313" key="1">
    <source>
        <dbReference type="EMBL" id="TCO08943.1"/>
    </source>
</evidence>
<proteinExistence type="predicted"/>
<dbReference type="EMBL" id="SLWL01000020">
    <property type="protein sequence ID" value="TCO08943.1"/>
    <property type="molecule type" value="Genomic_DNA"/>
</dbReference>
<reference evidence="1 2" key="1">
    <citation type="submission" date="2019-03" db="EMBL/GenBank/DDBJ databases">
        <title>Genomic Encyclopedia of Type Strains, Phase IV (KMG-IV): sequencing the most valuable type-strain genomes for metagenomic binning, comparative biology and taxonomic classification.</title>
        <authorList>
            <person name="Goeker M."/>
        </authorList>
    </citation>
    <scope>NUCLEOTIDE SEQUENCE [LARGE SCALE GENOMIC DNA]</scope>
    <source>
        <strain evidence="1 2">DSM 22958</strain>
    </source>
</reference>
<sequence length="44" mass="4824">MEILLTLPPNGPARLSGYCFRRFKPDCDAPAAAAGANVRKRYQS</sequence>
<dbReference type="Proteomes" id="UP000294881">
    <property type="component" value="Unassembled WGS sequence"/>
</dbReference>
<dbReference type="RefSeq" id="WP_376885258.1">
    <property type="nucleotide sequence ID" value="NZ_JBHUNN010000002.1"/>
</dbReference>
<dbReference type="AlphaFoldDB" id="A0A4R2GMV7"/>
<keyword evidence="2" id="KW-1185">Reference proteome</keyword>
<accession>A0A4R2GMV7</accession>
<protein>
    <submittedName>
        <fullName evidence="1">Uncharacterized protein</fullName>
    </submittedName>
</protein>
<name>A0A4R2GMV7_9HYPH</name>